<dbReference type="PIRSF" id="PIRSF019015">
    <property type="entry name" value="P60_peptidase_YkfC"/>
    <property type="match status" value="1"/>
</dbReference>
<feature type="domain" description="NlpC/P60" evidence="6">
    <location>
        <begin position="310"/>
        <end position="464"/>
    </location>
</feature>
<dbReference type="InterPro" id="IPR039439">
    <property type="entry name" value="SH3b1_dom"/>
</dbReference>
<feature type="signal peptide" evidence="5">
    <location>
        <begin position="1"/>
        <end position="20"/>
    </location>
</feature>
<dbReference type="InterPro" id="IPR027017">
    <property type="entry name" value="P60_peptidase_YkfC"/>
</dbReference>
<name>A0A1T5KT37_9GAMM</name>
<keyword evidence="8" id="KW-1185">Reference proteome</keyword>
<evidence type="ECO:0000313" key="8">
    <source>
        <dbReference type="Proteomes" id="UP000190341"/>
    </source>
</evidence>
<dbReference type="EMBL" id="FUZV01000001">
    <property type="protein sequence ID" value="SKC66946.1"/>
    <property type="molecule type" value="Genomic_DNA"/>
</dbReference>
<reference evidence="7 8" key="1">
    <citation type="submission" date="2017-02" db="EMBL/GenBank/DDBJ databases">
        <authorList>
            <person name="Peterson S.W."/>
        </authorList>
    </citation>
    <scope>NUCLEOTIDE SEQUENCE [LARGE SCALE GENOMIC DNA]</scope>
    <source>
        <strain evidence="7 8">P15</strain>
    </source>
</reference>
<dbReference type="OrthoDB" id="9808890at2"/>
<dbReference type="GO" id="GO:0008234">
    <property type="term" value="F:cysteine-type peptidase activity"/>
    <property type="evidence" value="ECO:0007669"/>
    <property type="project" value="UniProtKB-KW"/>
</dbReference>
<dbReference type="InterPro" id="IPR000064">
    <property type="entry name" value="NLP_P60_dom"/>
</dbReference>
<evidence type="ECO:0000256" key="3">
    <source>
        <dbReference type="ARBA" id="ARBA00022801"/>
    </source>
</evidence>
<keyword evidence="2" id="KW-0645">Protease</keyword>
<organism evidence="7 8">
    <name type="scientific">Pseudoxanthomonas indica</name>
    <dbReference type="NCBI Taxonomy" id="428993"/>
    <lineage>
        <taxon>Bacteria</taxon>
        <taxon>Pseudomonadati</taxon>
        <taxon>Pseudomonadota</taxon>
        <taxon>Gammaproteobacteria</taxon>
        <taxon>Lysobacterales</taxon>
        <taxon>Lysobacteraceae</taxon>
        <taxon>Pseudoxanthomonas</taxon>
    </lineage>
</organism>
<keyword evidence="3" id="KW-0378">Hydrolase</keyword>
<comment type="similarity">
    <text evidence="1">Belongs to the peptidase C40 family.</text>
</comment>
<dbReference type="Gene3D" id="3.90.1720.10">
    <property type="entry name" value="endopeptidase domain like (from Nostoc punctiforme)"/>
    <property type="match status" value="1"/>
</dbReference>
<evidence type="ECO:0000313" key="7">
    <source>
        <dbReference type="EMBL" id="SKC66946.1"/>
    </source>
</evidence>
<proteinExistence type="inferred from homology"/>
<evidence type="ECO:0000256" key="4">
    <source>
        <dbReference type="ARBA" id="ARBA00022807"/>
    </source>
</evidence>
<dbReference type="AlphaFoldDB" id="A0A1T5KT37"/>
<dbReference type="InterPro" id="IPR038765">
    <property type="entry name" value="Papain-like_cys_pep_sf"/>
</dbReference>
<dbReference type="Pfam" id="PF00877">
    <property type="entry name" value="NLPC_P60"/>
    <property type="match status" value="1"/>
</dbReference>
<evidence type="ECO:0000256" key="5">
    <source>
        <dbReference type="SAM" id="SignalP"/>
    </source>
</evidence>
<accession>A0A1T5KT37</accession>
<dbReference type="PROSITE" id="PS51935">
    <property type="entry name" value="NLPC_P60"/>
    <property type="match status" value="1"/>
</dbReference>
<dbReference type="Proteomes" id="UP000190341">
    <property type="component" value="Unassembled WGS sequence"/>
</dbReference>
<dbReference type="RefSeq" id="WP_079724242.1">
    <property type="nucleotide sequence ID" value="NZ_BMCL01000002.1"/>
</dbReference>
<sequence>MRSLLLSLVLLALPSAPLLARDKPTPLPVPAHAVIGVEDRHLTADYWIKKLQQPNRVVLDRQAIAAQNGRLHQQDGSVHDVEGLPASFSAEQVRDWVGKLSSAPTRTLYDVKGQEVGKAALDAIVANAALDAVPATTQARYALVVKRADLRAFPTRTRVFRSNDDTDIDRFQESALFPGTAVVIVHGSRDGQWSFVVSPLYAAWVENQYLAEGARDTVFAYGHRTPTLVVTGPTVHTVHTPEQPGVSELQLDMGVRVPLLKDWPADKPVNGQHPYTSWVIELPIRGAGDKLELVPALLPKNADVATEYLPLTQANLLQQGFKFLGERYGWGHSYNTRDCSGFVSEVYRSFGVELPRNTSDQGVSPALNRVAFTDQDDRAKRMQVVRDLQVGDLIYIPGHVMMVIGKENGQTYLIHDTTGITYKNPQGQIVRASLNAVSVTPLEPLLAGSDKTFVDRIYSIQRIRP</sequence>
<dbReference type="GO" id="GO:0006508">
    <property type="term" value="P:proteolysis"/>
    <property type="evidence" value="ECO:0007669"/>
    <property type="project" value="UniProtKB-KW"/>
</dbReference>
<dbReference type="SUPFAM" id="SSF54001">
    <property type="entry name" value="Cysteine proteinases"/>
    <property type="match status" value="1"/>
</dbReference>
<evidence type="ECO:0000259" key="6">
    <source>
        <dbReference type="PROSITE" id="PS51935"/>
    </source>
</evidence>
<keyword evidence="5" id="KW-0732">Signal</keyword>
<evidence type="ECO:0000256" key="1">
    <source>
        <dbReference type="ARBA" id="ARBA00007074"/>
    </source>
</evidence>
<keyword evidence="4" id="KW-0788">Thiol protease</keyword>
<gene>
    <name evidence="7" type="ORF">SAMN06296058_2002</name>
</gene>
<protein>
    <submittedName>
        <fullName evidence="7">NlpC/P60 family protein</fullName>
    </submittedName>
</protein>
<dbReference type="Pfam" id="PF12913">
    <property type="entry name" value="SH3_6"/>
    <property type="match status" value="1"/>
</dbReference>
<feature type="chain" id="PRO_5012323753" evidence="5">
    <location>
        <begin position="21"/>
        <end position="465"/>
    </location>
</feature>
<dbReference type="STRING" id="428993.SAMN06296058_2002"/>
<evidence type="ECO:0000256" key="2">
    <source>
        <dbReference type="ARBA" id="ARBA00022670"/>
    </source>
</evidence>